<feature type="transmembrane region" description="Helical" evidence="2">
    <location>
        <begin position="299"/>
        <end position="319"/>
    </location>
</feature>
<feature type="compositionally biased region" description="Pro residues" evidence="1">
    <location>
        <begin position="494"/>
        <end position="511"/>
    </location>
</feature>
<dbReference type="AlphaFoldDB" id="A0A0D1M5S6"/>
<dbReference type="EMBL" id="JXTP01000087">
    <property type="protein sequence ID" value="KIU26147.1"/>
    <property type="molecule type" value="Genomic_DNA"/>
</dbReference>
<feature type="transmembrane region" description="Helical" evidence="2">
    <location>
        <begin position="331"/>
        <end position="353"/>
    </location>
</feature>
<feature type="transmembrane region" description="Helical" evidence="2">
    <location>
        <begin position="213"/>
        <end position="234"/>
    </location>
</feature>
<feature type="transmembrane region" description="Helical" evidence="2">
    <location>
        <begin position="12"/>
        <end position="44"/>
    </location>
</feature>
<name>A0A0D1M5S6_9SPHN</name>
<feature type="region of interest" description="Disordered" evidence="1">
    <location>
        <begin position="477"/>
        <end position="520"/>
    </location>
</feature>
<feature type="transmembrane region" description="Helical" evidence="2">
    <location>
        <begin position="183"/>
        <end position="201"/>
    </location>
</feature>
<feature type="transmembrane region" description="Helical" evidence="2">
    <location>
        <begin position="56"/>
        <end position="72"/>
    </location>
</feature>
<dbReference type="PATRIC" id="fig|1549858.7.peg.2196"/>
<keyword evidence="2" id="KW-1133">Transmembrane helix</keyword>
<evidence type="ECO:0000313" key="3">
    <source>
        <dbReference type="EMBL" id="KIU26147.1"/>
    </source>
</evidence>
<keyword evidence="2" id="KW-0472">Membrane</keyword>
<gene>
    <name evidence="3" type="ORF">SR41_16030</name>
</gene>
<feature type="transmembrane region" description="Helical" evidence="2">
    <location>
        <begin position="268"/>
        <end position="287"/>
    </location>
</feature>
<feature type="transmembrane region" description="Helical" evidence="2">
    <location>
        <begin position="140"/>
        <end position="162"/>
    </location>
</feature>
<accession>A0A0D1M5S6</accession>
<evidence type="ECO:0000256" key="2">
    <source>
        <dbReference type="SAM" id="Phobius"/>
    </source>
</evidence>
<evidence type="ECO:0000256" key="1">
    <source>
        <dbReference type="SAM" id="MobiDB-lite"/>
    </source>
</evidence>
<organism evidence="3 4">
    <name type="scientific">Sphingomonas melonis</name>
    <dbReference type="NCBI Taxonomy" id="152682"/>
    <lineage>
        <taxon>Bacteria</taxon>
        <taxon>Pseudomonadati</taxon>
        <taxon>Pseudomonadota</taxon>
        <taxon>Alphaproteobacteria</taxon>
        <taxon>Sphingomonadales</taxon>
        <taxon>Sphingomonadaceae</taxon>
        <taxon>Sphingomonas</taxon>
    </lineage>
</organism>
<evidence type="ECO:0000313" key="4">
    <source>
        <dbReference type="Proteomes" id="UP000033203"/>
    </source>
</evidence>
<proteinExistence type="predicted"/>
<protein>
    <submittedName>
        <fullName evidence="3">Uncharacterized protein</fullName>
    </submittedName>
</protein>
<dbReference type="Pfam" id="PF13687">
    <property type="entry name" value="DUF4153"/>
    <property type="match status" value="1"/>
</dbReference>
<keyword evidence="2" id="KW-0812">Transmembrane</keyword>
<feature type="transmembrane region" description="Helical" evidence="2">
    <location>
        <begin position="101"/>
        <end position="120"/>
    </location>
</feature>
<dbReference type="Proteomes" id="UP000033203">
    <property type="component" value="Unassembled WGS sequence"/>
</dbReference>
<sequence>MPHRLSTLSAKIAATAAVICLVEALVLDAAAFLWTAALAWIVALIATRPALRRSRAALVALAAATLFVVALIDDPSALAVLLFLVAIVLAALLPRRRFDTAIAWGLRLAWAGLTALLLPIRDLGLTARARGRRACPGLRLGAMVAMLALPIAGGALFLTLFAQANPLIESAFAGMVLPDIGVVLWRGVIAIVVLLPVWATLRPDPRGTGWDGALPAVALPQVGSATLILSLATFNTIFAIQNALDLAFLWSGAPLPAGVTMADYAHRGAYALIVTALLAGLFVLVTLRPGSPGAASPAVRRLVTLWIVQNVLLVASSALRTLDYVDAYSMTVLRLSALIWMALVATGLLLILWRLLAGRSSAWLINANAVAAAVVLTGCTLVDLRATAATWNVDMAIRHHTPLADLDLCYLDTLGPSAILPLARLEQATRDPAARDAIASIRWEAQQTLTVQQSSSRGWTWRGARRLARVEAMMGATPPRLRPAPDGRRCGIIEPPPQPAPAAPAPAPATPAPLTKAPQR</sequence>
<dbReference type="InterPro" id="IPR025291">
    <property type="entry name" value="DUF4153"/>
</dbReference>
<comment type="caution">
    <text evidence="3">The sequence shown here is derived from an EMBL/GenBank/DDBJ whole genome shotgun (WGS) entry which is preliminary data.</text>
</comment>
<reference evidence="3 4" key="1">
    <citation type="submission" date="2015-01" db="EMBL/GenBank/DDBJ databases">
        <title>Genome of Sphingomonas taxi strain 30a.</title>
        <authorList>
            <person name="Eevers N."/>
            <person name="Van Hamme J."/>
            <person name="Bottos E."/>
            <person name="Weyens N."/>
            <person name="Vangronsveld J."/>
        </authorList>
    </citation>
    <scope>NUCLEOTIDE SEQUENCE [LARGE SCALE GENOMIC DNA]</scope>
    <source>
        <strain evidence="3 4">30a</strain>
    </source>
</reference>
<feature type="transmembrane region" description="Helical" evidence="2">
    <location>
        <begin position="78"/>
        <end position="94"/>
    </location>
</feature>